<feature type="transmembrane region" description="Helical" evidence="1">
    <location>
        <begin position="110"/>
        <end position="129"/>
    </location>
</feature>
<organism evidence="4 5">
    <name type="scientific">Phytophthora cactorum</name>
    <dbReference type="NCBI Taxonomy" id="29920"/>
    <lineage>
        <taxon>Eukaryota</taxon>
        <taxon>Sar</taxon>
        <taxon>Stramenopiles</taxon>
        <taxon>Oomycota</taxon>
        <taxon>Peronosporomycetes</taxon>
        <taxon>Peronosporales</taxon>
        <taxon>Peronosporaceae</taxon>
        <taxon>Phytophthora</taxon>
    </lineage>
</organism>
<reference evidence="4" key="1">
    <citation type="submission" date="2018-10" db="EMBL/GenBank/DDBJ databases">
        <title>Effector identification in a new, highly contiguous assembly of the strawberry crown rot pathogen Phytophthora cactorum.</title>
        <authorList>
            <person name="Armitage A.D."/>
            <person name="Nellist C.F."/>
            <person name="Bates H."/>
            <person name="Vickerstaff R.J."/>
            <person name="Harrison R.J."/>
        </authorList>
    </citation>
    <scope>NUCLEOTIDE SEQUENCE</scope>
    <source>
        <strain evidence="2">15-7</strain>
        <strain evidence="3">4032</strain>
        <strain evidence="4">4040</strain>
    </source>
</reference>
<name>A0A8T1DX60_9STRA</name>
<gene>
    <name evidence="2" type="ORF">PC113_g8607</name>
    <name evidence="3" type="ORF">PC115_g7637</name>
    <name evidence="4" type="ORF">PC117_g8503</name>
</gene>
<accession>A0A8T1DX60</accession>
<dbReference type="AlphaFoldDB" id="A0A8T1DX60"/>
<keyword evidence="1" id="KW-0812">Transmembrane</keyword>
<sequence length="138" mass="15701">MESGLRACFGAARMRPCTVLCACVRWLRAFAPRSKSLRRTATATKEVEEAKLTDSKEAVAQKERKQLLEEKFSVVGGSARLMFAVKTEEAMESLLEAIAMADDVRGYIGWYYFLWCCKQTIFVVPYYWIYSTTSLPSE</sequence>
<evidence type="ECO:0000313" key="4">
    <source>
        <dbReference type="EMBL" id="KAG2945390.1"/>
    </source>
</evidence>
<dbReference type="EMBL" id="RCMK01000184">
    <property type="protein sequence ID" value="KAG2945390.1"/>
    <property type="molecule type" value="Genomic_DNA"/>
</dbReference>
<dbReference type="Proteomes" id="UP000736787">
    <property type="component" value="Unassembled WGS sequence"/>
</dbReference>
<dbReference type="EMBL" id="RCMI01000187">
    <property type="protein sequence ID" value="KAG2927255.1"/>
    <property type="molecule type" value="Genomic_DNA"/>
</dbReference>
<dbReference type="VEuPathDB" id="FungiDB:PC110_g7922"/>
<keyword evidence="1" id="KW-0472">Membrane</keyword>
<dbReference type="Proteomes" id="UP000774804">
    <property type="component" value="Unassembled WGS sequence"/>
</dbReference>
<proteinExistence type="predicted"/>
<evidence type="ECO:0000313" key="5">
    <source>
        <dbReference type="Proteomes" id="UP000736787"/>
    </source>
</evidence>
<evidence type="ECO:0000313" key="2">
    <source>
        <dbReference type="EMBL" id="KAG2859812.1"/>
    </source>
</evidence>
<keyword evidence="1" id="KW-1133">Transmembrane helix</keyword>
<evidence type="ECO:0000313" key="3">
    <source>
        <dbReference type="EMBL" id="KAG2927255.1"/>
    </source>
</evidence>
<protein>
    <submittedName>
        <fullName evidence="4">Uncharacterized protein</fullName>
    </submittedName>
</protein>
<dbReference type="EMBL" id="RCMG01000204">
    <property type="protein sequence ID" value="KAG2859812.1"/>
    <property type="molecule type" value="Genomic_DNA"/>
</dbReference>
<comment type="caution">
    <text evidence="4">The sequence shown here is derived from an EMBL/GenBank/DDBJ whole genome shotgun (WGS) entry which is preliminary data.</text>
</comment>
<evidence type="ECO:0000256" key="1">
    <source>
        <dbReference type="SAM" id="Phobius"/>
    </source>
</evidence>
<dbReference type="Proteomes" id="UP000735874">
    <property type="component" value="Unassembled WGS sequence"/>
</dbReference>